<dbReference type="GeneID" id="8383327"/>
<dbReference type="InterPro" id="IPR011613">
    <property type="entry name" value="GH15-like"/>
</dbReference>
<reference evidence="5 6" key="1">
    <citation type="journal article" date="2009" name="Stand. Genomic Sci.">
        <title>Complete genome sequence of Halorhabdus utahensis type strain (AX-2).</title>
        <authorList>
            <person name="Anderson I."/>
            <person name="Tindall B.J."/>
            <person name="Pomrenke H."/>
            <person name="Goker M."/>
            <person name="Lapidus A."/>
            <person name="Nolan M."/>
            <person name="Copeland A."/>
            <person name="Glavina Del Rio T."/>
            <person name="Chen F."/>
            <person name="Tice H."/>
            <person name="Cheng J.F."/>
            <person name="Lucas S."/>
            <person name="Chertkov O."/>
            <person name="Bruce D."/>
            <person name="Brettin T."/>
            <person name="Detter J.C."/>
            <person name="Han C."/>
            <person name="Goodwin L."/>
            <person name="Land M."/>
            <person name="Hauser L."/>
            <person name="Chang Y.J."/>
            <person name="Jeffries C.D."/>
            <person name="Pitluck S."/>
            <person name="Pati A."/>
            <person name="Mavromatis K."/>
            <person name="Ivanova N."/>
            <person name="Ovchinnikova G."/>
            <person name="Chen A."/>
            <person name="Palaniappan K."/>
            <person name="Chain P."/>
            <person name="Rohde M."/>
            <person name="Bristow J."/>
            <person name="Eisen J.A."/>
            <person name="Markowitz V."/>
            <person name="Hugenholtz P."/>
            <person name="Kyrpides N.C."/>
            <person name="Klenk H.P."/>
        </authorList>
    </citation>
    <scope>NUCLEOTIDE SEQUENCE [LARGE SCALE GENOMIC DNA]</scope>
    <source>
        <strain evidence="6">DSM 12940 / JCM 11049 / AX-2</strain>
    </source>
</reference>
<dbReference type="InterPro" id="IPR015220">
    <property type="entry name" value="Glucodextranase_N"/>
</dbReference>
<comment type="similarity">
    <text evidence="1">Belongs to the glycosyl hydrolase 15 family.</text>
</comment>
<feature type="domain" description="Glucodextranase N-terminal" evidence="3">
    <location>
        <begin position="691"/>
        <end position="986"/>
    </location>
</feature>
<protein>
    <submittedName>
        <fullName evidence="5">Glucan 1,4-alpha-glucosidase</fullName>
        <ecNumber evidence="5">3.2.1.3</ecNumber>
    </submittedName>
</protein>
<dbReference type="Pfam" id="PF09137">
    <property type="entry name" value="Glucodextran_N"/>
    <property type="match status" value="1"/>
</dbReference>
<dbReference type="eggNOG" id="arCOG03285">
    <property type="taxonomic scope" value="Archaea"/>
</dbReference>
<dbReference type="HOGENOM" id="CLU_004163_0_0_2"/>
<keyword evidence="6" id="KW-1185">Reference proteome</keyword>
<dbReference type="KEGG" id="hut:Huta_1053"/>
<dbReference type="EMBL" id="CP001687">
    <property type="protein sequence ID" value="ACV11236.1"/>
    <property type="molecule type" value="Genomic_DNA"/>
</dbReference>
<dbReference type="STRING" id="519442.Huta_1053"/>
<proteinExistence type="inferred from homology"/>
<accession>C7NVF2</accession>
<evidence type="ECO:0000259" key="4">
    <source>
        <dbReference type="Pfam" id="PF25978"/>
    </source>
</evidence>
<dbReference type="InterPro" id="IPR011013">
    <property type="entry name" value="Gal_mutarotase_sf_dom"/>
</dbReference>
<feature type="domain" description="GH15-like" evidence="2">
    <location>
        <begin position="1009"/>
        <end position="1398"/>
    </location>
</feature>
<keyword evidence="5" id="KW-0378">Hydrolase</keyword>
<evidence type="ECO:0000313" key="5">
    <source>
        <dbReference type="EMBL" id="ACV11236.1"/>
    </source>
</evidence>
<evidence type="ECO:0000259" key="2">
    <source>
        <dbReference type="Pfam" id="PF00723"/>
    </source>
</evidence>
<feature type="domain" description="GH15-like" evidence="2">
    <location>
        <begin position="299"/>
        <end position="673"/>
    </location>
</feature>
<dbReference type="GO" id="GO:0004339">
    <property type="term" value="F:glucan 1,4-alpha-glucosidase activity"/>
    <property type="evidence" value="ECO:0007669"/>
    <property type="project" value="UniProtKB-EC"/>
</dbReference>
<dbReference type="OrthoDB" id="36362at2157"/>
<dbReference type="InterPro" id="IPR014718">
    <property type="entry name" value="GH-type_carb-bd"/>
</dbReference>
<keyword evidence="5" id="KW-0326">Glycosidase</keyword>
<evidence type="ECO:0000259" key="3">
    <source>
        <dbReference type="Pfam" id="PF09137"/>
    </source>
</evidence>
<dbReference type="CAZy" id="GH15">
    <property type="family name" value="Glycoside Hydrolase Family 15"/>
</dbReference>
<dbReference type="PANTHER" id="PTHR31616:SF0">
    <property type="entry name" value="GLUCAN 1,4-ALPHA-GLUCOSIDASE"/>
    <property type="match status" value="1"/>
</dbReference>
<dbReference type="Pfam" id="PF00723">
    <property type="entry name" value="Glyco_hydro_15"/>
    <property type="match status" value="2"/>
</dbReference>
<evidence type="ECO:0000256" key="1">
    <source>
        <dbReference type="ARBA" id="ARBA00006188"/>
    </source>
</evidence>
<dbReference type="CDD" id="cd07430">
    <property type="entry name" value="GH15_N"/>
    <property type="match status" value="1"/>
</dbReference>
<feature type="domain" description="DUF7997" evidence="4">
    <location>
        <begin position="1"/>
        <end position="247"/>
    </location>
</feature>
<name>C7NVF2_HALUD</name>
<dbReference type="Pfam" id="PF25978">
    <property type="entry name" value="DUF7997"/>
    <property type="match status" value="1"/>
</dbReference>
<dbReference type="EC" id="3.2.1.3" evidence="5"/>
<dbReference type="Gene3D" id="1.50.10.10">
    <property type="match status" value="2"/>
</dbReference>
<sequence length="1505" mass="165446">MRLTTALNEFKRSRDERFPEESRTARGAFSGYEDRLVHVRPDGSVRDYSSPLSGLYGVDRSRLGIETPDGITWFADLETIRQHYYRDTRLVETEYDAGSYTIHQYDLTLGRAHVTHVELRGSIPAQARLVAFITLAPEGKEGGVGALIHNDGGPDGTQALEVYHRREHDYLAASTGLDSVRGQRPEQFEEIVDDAPVEFPRGSVTRAYDQTRLSGDFLVSAPLEEVGRGSRTTLVSQLSDHDEIDRGTALADLRTCALEHDSADSLRAAARDRTVVTVPQSVPRSDLVRTDMRVLDLLEARSGGHIAAPEFDPFFANSGGYGYVWFRDDAEIATHLLAAGDRLGLDVTGAVERSAAFHCRQQLPDGTWPHRVWAVDGSLAPGWANANVEHNDDSLEYQADQTASVTAFLATLLRERHGELDDELTVEVRETVVDAVDALTRNIDDGLPAPCQNVWEDAVGQFTHTAARYIEALSAVARAPLRKPIRERAREAAETVFGGLDQLWDEETESYVMRLDENYADRRTDAASLALVDAVREYDHIEGAAIDDDCLDRLVSHVETVLETLHRDPDGDVAGLIRYEGDRWRCGDQHEEKIWSVTTVWGALAAAQLATLLESHGRDGESFLERAGELYDLFSADGPLTTPAGYLTEQVFDDGSHDSAAPLGWSHALRLHVTALLDEADALPTTAEIEGPTERPTWTTGEKFGLLTAADHYEDDPSRIWCTLTRGAVTEVRFPRVDLMNLRTLDFLIRSSDGEYTVRTHRETRRADDSVERRVEPLDDESLRFRHVFVETGDGRGHEWELTVEYAVDPAHDALLADVDFEAADGEDYDLFAVADTSLTNTGTAERGLRLGEPGAHHLVARDPTAYTGETDDPLLVDEEGEAYSVAMAMTATTRFDWATVAAAGSDHLKDLFADGELPPPKDDVDNENIVLLGRIGSGERTVETLALGFARYADTAAALGEATGALDRGYGMAEAAYDDTWAAFLADKPVPAAIADDEDLAAQYRTALMSLLAVEDKTYHGASIASPSVPWGVAVDADEPKGYGYNFVWSRDLYQVFTVFETVDELAIATSQLEYIYAFQQDETGFIPQNTYVNGRTRWGGEQMDNISFPQVMAAQLYERGVGFEEADYDYVNVARSADYVARNGPDTAQERWEEESGYSPSSIATEIAGLTAASYLASETGHDADALVWQAVADEWAASVESWTATTTGTDRHTTTPYYVRVARDGDPDAGYLRTLANDGPTLDERNVIDAGFLELVRLGITPADDPVIENSLVEVDDTIRVDVGDAAGFYRYNGDGYGEREVGDKGAPWSVEHSGKGRLWPLLTGERGEYELLAETEMTAMECLESMAQFGNEGRMIAEQVWDRDVETDYGWEFGGGTGAATPLAWAMAQYVRLAHGLDTGEPVETPAIVADRFRERGLHDAERPDLRVETTFRGNAIEVFGETTANVVAVKSPVDSTVIPVEDGTFQGTLEVEHGEGQLLVAAGSDTELEDATTAIRRLRI</sequence>
<evidence type="ECO:0000313" key="6">
    <source>
        <dbReference type="Proteomes" id="UP000002071"/>
    </source>
</evidence>
<dbReference type="SUPFAM" id="SSF74650">
    <property type="entry name" value="Galactose mutarotase-like"/>
    <property type="match status" value="1"/>
</dbReference>
<dbReference type="GO" id="GO:0005975">
    <property type="term" value="P:carbohydrate metabolic process"/>
    <property type="evidence" value="ECO:0007669"/>
    <property type="project" value="InterPro"/>
</dbReference>
<dbReference type="InterPro" id="IPR008928">
    <property type="entry name" value="6-hairpin_glycosidase_sf"/>
</dbReference>
<dbReference type="RefSeq" id="WP_015788812.1">
    <property type="nucleotide sequence ID" value="NC_013158.1"/>
</dbReference>
<dbReference type="Proteomes" id="UP000002071">
    <property type="component" value="Chromosome"/>
</dbReference>
<dbReference type="GO" id="GO:0030246">
    <property type="term" value="F:carbohydrate binding"/>
    <property type="evidence" value="ECO:0007669"/>
    <property type="project" value="InterPro"/>
</dbReference>
<dbReference type="PANTHER" id="PTHR31616">
    <property type="entry name" value="TREHALASE"/>
    <property type="match status" value="1"/>
</dbReference>
<dbReference type="InterPro" id="IPR012341">
    <property type="entry name" value="6hp_glycosidase-like_sf"/>
</dbReference>
<dbReference type="SUPFAM" id="SSF48208">
    <property type="entry name" value="Six-hairpin glycosidases"/>
    <property type="match status" value="2"/>
</dbReference>
<dbReference type="Gene3D" id="2.70.98.10">
    <property type="match status" value="1"/>
</dbReference>
<organism evidence="5 6">
    <name type="scientific">Halorhabdus utahensis (strain DSM 12940 / JCM 11049 / AX-2)</name>
    <dbReference type="NCBI Taxonomy" id="519442"/>
    <lineage>
        <taxon>Archaea</taxon>
        <taxon>Methanobacteriati</taxon>
        <taxon>Methanobacteriota</taxon>
        <taxon>Stenosarchaea group</taxon>
        <taxon>Halobacteria</taxon>
        <taxon>Halobacteriales</taxon>
        <taxon>Haloarculaceae</taxon>
        <taxon>Halorhabdus</taxon>
    </lineage>
</organism>
<gene>
    <name evidence="5" type="ordered locus">Huta_1053</name>
</gene>
<dbReference type="InterPro" id="IPR058310">
    <property type="entry name" value="DUF7997"/>
</dbReference>